<name>A0A8T5V0R7_9EURY</name>
<evidence type="ECO:0000313" key="3">
    <source>
        <dbReference type="Proteomes" id="UP000825933"/>
    </source>
</evidence>
<dbReference type="EMBL" id="JAIOUQ010000005">
    <property type="protein sequence ID" value="MBZ2165451.1"/>
    <property type="molecule type" value="Genomic_DNA"/>
</dbReference>
<dbReference type="Proteomes" id="UP000825933">
    <property type="component" value="Unassembled WGS sequence"/>
</dbReference>
<dbReference type="RefSeq" id="WP_223791080.1">
    <property type="nucleotide sequence ID" value="NZ_JAIOUQ010000005.1"/>
</dbReference>
<proteinExistence type="predicted"/>
<protein>
    <submittedName>
        <fullName evidence="2">Uncharacterized protein</fullName>
    </submittedName>
</protein>
<sequence length="219" mass="25820">MDKSEYDGKIEDLTIKIDKTRQKMAPVLITFLNETEIYVTKFYKDTIKEYVLSHPDITKKYGKEGIRDLKYECRELIKLIPEIVEMHLGTDKFWSHKCPINDLKKECKVYPAFSTHYNISDSNKRIIESLRHTLGYLGDLLLKYGYIKIGKYSEWKMSEDEKFKYKGSIECTPEMKTSLKTYLEMDKELAGLINEVKDIEKQKKEAEGKDEAEEIWNNT</sequence>
<feature type="coiled-coil region" evidence="1">
    <location>
        <begin position="182"/>
        <end position="209"/>
    </location>
</feature>
<keyword evidence="3" id="KW-1185">Reference proteome</keyword>
<organism evidence="2 3">
    <name type="scientific">Methanobacterium spitsbergense</name>
    <dbReference type="NCBI Taxonomy" id="2874285"/>
    <lineage>
        <taxon>Archaea</taxon>
        <taxon>Methanobacteriati</taxon>
        <taxon>Methanobacteriota</taxon>
        <taxon>Methanomada group</taxon>
        <taxon>Methanobacteria</taxon>
        <taxon>Methanobacteriales</taxon>
        <taxon>Methanobacteriaceae</taxon>
        <taxon>Methanobacterium</taxon>
    </lineage>
</organism>
<evidence type="ECO:0000256" key="1">
    <source>
        <dbReference type="SAM" id="Coils"/>
    </source>
</evidence>
<dbReference type="AlphaFoldDB" id="A0A8T5V0R7"/>
<evidence type="ECO:0000313" key="2">
    <source>
        <dbReference type="EMBL" id="MBZ2165451.1"/>
    </source>
</evidence>
<keyword evidence="1" id="KW-0175">Coiled coil</keyword>
<accession>A0A8T5V0R7</accession>
<gene>
    <name evidence="2" type="ORF">K8N75_05285</name>
</gene>
<comment type="caution">
    <text evidence="2">The sequence shown here is derived from an EMBL/GenBank/DDBJ whole genome shotgun (WGS) entry which is preliminary data.</text>
</comment>
<reference evidence="3" key="1">
    <citation type="journal article" date="2022" name="Microbiol. Resour. Announc.">
        <title>Draft Genome Sequence of a Methanogenic Archaeon from West Spitsbergen Permafrost.</title>
        <authorList>
            <person name="Trubitsyn V."/>
            <person name="Rivkina E."/>
            <person name="Shcherbakova V."/>
        </authorList>
    </citation>
    <scope>NUCLEOTIDE SEQUENCE [LARGE SCALE GENOMIC DNA]</scope>
    <source>
        <strain evidence="3">VT</strain>
    </source>
</reference>